<evidence type="ECO:0000256" key="1">
    <source>
        <dbReference type="SAM" id="MobiDB-lite"/>
    </source>
</evidence>
<keyword evidence="3" id="KW-1185">Reference proteome</keyword>
<dbReference type="AlphaFoldDB" id="A0A9P6ZVV8"/>
<gene>
    <name evidence="2" type="ORF">EV702DRAFT_278666</name>
</gene>
<dbReference type="Proteomes" id="UP000714275">
    <property type="component" value="Unassembled WGS sequence"/>
</dbReference>
<sequence length="273" mass="30811">MSVTQTHWFSHSEEFEQPTHIFAPDDEILRDWLDTDTIVNSITDLSPVNTLSDLADITPEEEEEFEGNYSSMPHSLRRVLTPPLECEESSSRRRSILFESCMPSSPGIPSYARYRSEYLRPPMHRARQSVSSIASSSTAYTKSTPAPVKSILTRHDSGISFATTTKTSRKKKRSPPSVKFVEAPTVYHSHHVYSPIPSPPHSPVATSSGQSKNTPSQWFARWWKPTPPPRPIVSGPYSLARTASLVDVYSHRSKPTQCGRLKRFWVRVTSVVR</sequence>
<organism evidence="2 3">
    <name type="scientific">Suillus placidus</name>
    <dbReference type="NCBI Taxonomy" id="48579"/>
    <lineage>
        <taxon>Eukaryota</taxon>
        <taxon>Fungi</taxon>
        <taxon>Dikarya</taxon>
        <taxon>Basidiomycota</taxon>
        <taxon>Agaricomycotina</taxon>
        <taxon>Agaricomycetes</taxon>
        <taxon>Agaricomycetidae</taxon>
        <taxon>Boletales</taxon>
        <taxon>Suillineae</taxon>
        <taxon>Suillaceae</taxon>
        <taxon>Suillus</taxon>
    </lineage>
</organism>
<evidence type="ECO:0000313" key="2">
    <source>
        <dbReference type="EMBL" id="KAG1777403.1"/>
    </source>
</evidence>
<proteinExistence type="predicted"/>
<dbReference type="EMBL" id="JABBWD010000021">
    <property type="protein sequence ID" value="KAG1777403.1"/>
    <property type="molecule type" value="Genomic_DNA"/>
</dbReference>
<feature type="compositionally biased region" description="Polar residues" evidence="1">
    <location>
        <begin position="204"/>
        <end position="217"/>
    </location>
</feature>
<feature type="region of interest" description="Disordered" evidence="1">
    <location>
        <begin position="159"/>
        <end position="220"/>
    </location>
</feature>
<accession>A0A9P6ZVV8</accession>
<protein>
    <submittedName>
        <fullName evidence="2">Uncharacterized protein</fullName>
    </submittedName>
</protein>
<reference evidence="2" key="1">
    <citation type="journal article" date="2020" name="New Phytol.">
        <title>Comparative genomics reveals dynamic genome evolution in host specialist ectomycorrhizal fungi.</title>
        <authorList>
            <person name="Lofgren L.A."/>
            <person name="Nguyen N.H."/>
            <person name="Vilgalys R."/>
            <person name="Ruytinx J."/>
            <person name="Liao H.L."/>
            <person name="Branco S."/>
            <person name="Kuo A."/>
            <person name="LaButti K."/>
            <person name="Lipzen A."/>
            <person name="Andreopoulos W."/>
            <person name="Pangilinan J."/>
            <person name="Riley R."/>
            <person name="Hundley H."/>
            <person name="Na H."/>
            <person name="Barry K."/>
            <person name="Grigoriev I.V."/>
            <person name="Stajich J.E."/>
            <person name="Kennedy P.G."/>
        </authorList>
    </citation>
    <scope>NUCLEOTIDE SEQUENCE</scope>
    <source>
        <strain evidence="2">DOB743</strain>
    </source>
</reference>
<name>A0A9P6ZVV8_9AGAM</name>
<dbReference type="OrthoDB" id="2687712at2759"/>
<evidence type="ECO:0000313" key="3">
    <source>
        <dbReference type="Proteomes" id="UP000714275"/>
    </source>
</evidence>
<comment type="caution">
    <text evidence="2">The sequence shown here is derived from an EMBL/GenBank/DDBJ whole genome shotgun (WGS) entry which is preliminary data.</text>
</comment>